<feature type="transmembrane region" description="Helical" evidence="7">
    <location>
        <begin position="148"/>
        <end position="165"/>
    </location>
</feature>
<comment type="subcellular location">
    <subcellularLocation>
        <location evidence="1">Cell membrane</location>
        <topology evidence="1">Multi-pass membrane protein</topology>
    </subcellularLocation>
</comment>
<sequence>MLFYVYAFFAGLILGSFYQVVAYRIPLGYSIIKPRSHCSHCHYVLQVKELIPILSFCIQKGRCTHCDIKISFFHPLFEGIAGISFLLTALFIGPSEQLIIVWTLLSLLFIVTITDLLYMIIPNRILFFFAGLFVIERFFIPLSPWWDGLLGAAVMFVFLYMIQVIHPAGIGGGDVKLFILLGFVVGTKAILLSLCFSSLFGLCFLTISVIVRRMTYKEPLPFAPFIALGTVCAYSMCM</sequence>
<dbReference type="Gene3D" id="1.20.120.1220">
    <property type="match status" value="1"/>
</dbReference>
<comment type="similarity">
    <text evidence="2">Belongs to the peptidase A24 family.</text>
</comment>
<organism evidence="10 11">
    <name type="scientific">Bacillus rhizoplanae</name>
    <dbReference type="NCBI Taxonomy" id="2880966"/>
    <lineage>
        <taxon>Bacteria</taxon>
        <taxon>Bacillati</taxon>
        <taxon>Bacillota</taxon>
        <taxon>Bacilli</taxon>
        <taxon>Bacillales</taxon>
        <taxon>Bacillaceae</taxon>
        <taxon>Bacillus</taxon>
    </lineage>
</organism>
<feature type="transmembrane region" description="Helical" evidence="7">
    <location>
        <begin position="6"/>
        <end position="25"/>
    </location>
</feature>
<evidence type="ECO:0000313" key="10">
    <source>
        <dbReference type="EMBL" id="CAG9614015.1"/>
    </source>
</evidence>
<evidence type="ECO:0000256" key="2">
    <source>
        <dbReference type="ARBA" id="ARBA00005801"/>
    </source>
</evidence>
<keyword evidence="5 7" id="KW-1133">Transmembrane helix</keyword>
<evidence type="ECO:0000256" key="5">
    <source>
        <dbReference type="ARBA" id="ARBA00022989"/>
    </source>
</evidence>
<dbReference type="PANTHER" id="PTHR30487">
    <property type="entry name" value="TYPE 4 PREPILIN-LIKE PROTEINS LEADER PEPTIDE-PROCESSING ENZYME"/>
    <property type="match status" value="1"/>
</dbReference>
<dbReference type="InterPro" id="IPR010627">
    <property type="entry name" value="Prepilin_pept_A24_N"/>
</dbReference>
<accession>A0ABN8A486</accession>
<evidence type="ECO:0000256" key="7">
    <source>
        <dbReference type="SAM" id="Phobius"/>
    </source>
</evidence>
<protein>
    <submittedName>
        <fullName evidence="10">Type 4 prepilin-like proteins leader peptide-processing enzyme</fullName>
    </submittedName>
</protein>
<dbReference type="EMBL" id="CAKJTI010000020">
    <property type="protein sequence ID" value="CAG9614015.1"/>
    <property type="molecule type" value="Genomic_DNA"/>
</dbReference>
<comment type="caution">
    <text evidence="10">The sequence shown here is derived from an EMBL/GenBank/DDBJ whole genome shotgun (WGS) entry which is preliminary data.</text>
</comment>
<feature type="domain" description="Prepilin peptidase A24 N-terminal" evidence="9">
    <location>
        <begin position="10"/>
        <end position="90"/>
    </location>
</feature>
<evidence type="ECO:0000256" key="6">
    <source>
        <dbReference type="ARBA" id="ARBA00023136"/>
    </source>
</evidence>
<evidence type="ECO:0000256" key="1">
    <source>
        <dbReference type="ARBA" id="ARBA00004651"/>
    </source>
</evidence>
<dbReference type="Pfam" id="PF06750">
    <property type="entry name" value="A24_N_bact"/>
    <property type="match status" value="1"/>
</dbReference>
<feature type="transmembrane region" description="Helical" evidence="7">
    <location>
        <begin position="125"/>
        <end position="142"/>
    </location>
</feature>
<dbReference type="Proteomes" id="UP000789423">
    <property type="component" value="Unassembled WGS sequence"/>
</dbReference>
<evidence type="ECO:0000259" key="9">
    <source>
        <dbReference type="Pfam" id="PF06750"/>
    </source>
</evidence>
<dbReference type="Pfam" id="PF01478">
    <property type="entry name" value="Peptidase_A24"/>
    <property type="match status" value="1"/>
</dbReference>
<keyword evidence="6 7" id="KW-0472">Membrane</keyword>
<evidence type="ECO:0000313" key="11">
    <source>
        <dbReference type="Proteomes" id="UP000789423"/>
    </source>
</evidence>
<keyword evidence="4 7" id="KW-0812">Transmembrane</keyword>
<reference evidence="10 11" key="1">
    <citation type="submission" date="2021-10" db="EMBL/GenBank/DDBJ databases">
        <authorList>
            <person name="Criscuolo A."/>
        </authorList>
    </citation>
    <scope>NUCLEOTIDE SEQUENCE [LARGE SCALE GENOMIC DNA]</scope>
    <source>
        <strain evidence="11">CIP 111899</strain>
    </source>
</reference>
<dbReference type="PANTHER" id="PTHR30487:SF0">
    <property type="entry name" value="PREPILIN LEADER PEPTIDASE_N-METHYLTRANSFERASE-RELATED"/>
    <property type="match status" value="1"/>
</dbReference>
<feature type="transmembrane region" description="Helical" evidence="7">
    <location>
        <begin position="177"/>
        <end position="207"/>
    </location>
</feature>
<evidence type="ECO:0000259" key="8">
    <source>
        <dbReference type="Pfam" id="PF01478"/>
    </source>
</evidence>
<feature type="transmembrane region" description="Helical" evidence="7">
    <location>
        <begin position="219"/>
        <end position="237"/>
    </location>
</feature>
<proteinExistence type="inferred from homology"/>
<dbReference type="InterPro" id="IPR000045">
    <property type="entry name" value="Prepilin_IV_endopep_pep"/>
</dbReference>
<evidence type="ECO:0000256" key="4">
    <source>
        <dbReference type="ARBA" id="ARBA00022692"/>
    </source>
</evidence>
<feature type="domain" description="Prepilin type IV endopeptidase peptidase" evidence="8">
    <location>
        <begin position="103"/>
        <end position="204"/>
    </location>
</feature>
<gene>
    <name evidence="10" type="primary">comC</name>
    <name evidence="10" type="ORF">BACCIP111899_03242</name>
</gene>
<name>A0ABN8A486_9BACI</name>
<feature type="transmembrane region" description="Helical" evidence="7">
    <location>
        <begin position="72"/>
        <end position="93"/>
    </location>
</feature>
<keyword evidence="3" id="KW-1003">Cell membrane</keyword>
<dbReference type="InterPro" id="IPR050882">
    <property type="entry name" value="Prepilin_peptidase/N-MTase"/>
</dbReference>
<feature type="transmembrane region" description="Helical" evidence="7">
    <location>
        <begin position="99"/>
        <end position="118"/>
    </location>
</feature>
<keyword evidence="11" id="KW-1185">Reference proteome</keyword>
<evidence type="ECO:0000256" key="3">
    <source>
        <dbReference type="ARBA" id="ARBA00022475"/>
    </source>
</evidence>
<dbReference type="RefSeq" id="WP_230576029.1">
    <property type="nucleotide sequence ID" value="NZ_CAKJTI010000020.1"/>
</dbReference>